<protein>
    <submittedName>
        <fullName evidence="2">Uncharacterized protein</fullName>
    </submittedName>
</protein>
<evidence type="ECO:0000256" key="1">
    <source>
        <dbReference type="SAM" id="MobiDB-lite"/>
    </source>
</evidence>
<gene>
    <name evidence="2" type="ordered locus">LILAB_06930</name>
</gene>
<dbReference type="KEGG" id="mfu:LILAB_06930"/>
<evidence type="ECO:0000313" key="2">
    <source>
        <dbReference type="EMBL" id="AEI63301.1"/>
    </source>
</evidence>
<dbReference type="HOGENOM" id="CLU_1072929_0_0_7"/>
<reference evidence="2 3" key="1">
    <citation type="journal article" date="2011" name="J. Bacteriol.">
        <title>Genome sequence of the halotolerant marine bacterium Myxococcus fulvus HW-1.</title>
        <authorList>
            <person name="Li Z.F."/>
            <person name="Li X."/>
            <person name="Liu H."/>
            <person name="Liu X."/>
            <person name="Han K."/>
            <person name="Wu Z.H."/>
            <person name="Hu W."/>
            <person name="Li F.F."/>
            <person name="Li Y.Z."/>
        </authorList>
    </citation>
    <scope>NUCLEOTIDE SEQUENCE [LARGE SCALE GENOMIC DNA]</scope>
    <source>
        <strain evidence="3">ATCC BAA-855 / HW-1</strain>
    </source>
</reference>
<proteinExistence type="predicted"/>
<dbReference type="EMBL" id="CP002830">
    <property type="protein sequence ID" value="AEI63301.1"/>
    <property type="molecule type" value="Genomic_DNA"/>
</dbReference>
<dbReference type="AlphaFoldDB" id="F8CA51"/>
<evidence type="ECO:0000313" key="3">
    <source>
        <dbReference type="Proteomes" id="UP000000488"/>
    </source>
</evidence>
<dbReference type="Proteomes" id="UP000000488">
    <property type="component" value="Chromosome"/>
</dbReference>
<organism evidence="2 3">
    <name type="scientific">Myxococcus fulvus (strain ATCC BAA-855 / HW-1)</name>
    <dbReference type="NCBI Taxonomy" id="483219"/>
    <lineage>
        <taxon>Bacteria</taxon>
        <taxon>Pseudomonadati</taxon>
        <taxon>Myxococcota</taxon>
        <taxon>Myxococcia</taxon>
        <taxon>Myxococcales</taxon>
        <taxon>Cystobacterineae</taxon>
        <taxon>Myxococcaceae</taxon>
        <taxon>Myxococcus</taxon>
    </lineage>
</organism>
<name>F8CA51_MYXFH</name>
<feature type="compositionally biased region" description="Pro residues" evidence="1">
    <location>
        <begin position="22"/>
        <end position="36"/>
    </location>
</feature>
<accession>F8CA51</accession>
<feature type="compositionally biased region" description="Acidic residues" evidence="1">
    <location>
        <begin position="1"/>
        <end position="21"/>
    </location>
</feature>
<sequence length="259" mass="28535">MLLPEEDEPERPDGGDAEPEDFPPLPPPRPQPPPLEPELLREPLLLPPRFQLPPPLLEPELLREPLLLPPRFQLPPPLLEPELLREPLLLPPRFQLPPPLLEPELLLEPPLLPPRVFQPLPLLPLLELPLLPLLELPLLLELPPLQRLPPLLLSRRSSSSLGAALFAGRPAGGRFQPLLEPPLDAEPLAGRPEGGVPRVPQPLALLLRWPRGGRLTLPGWAGRPDRVVVHRVPPGGGRVPLYVLPGTTGRLLGRCAGRT</sequence>
<feature type="region of interest" description="Disordered" evidence="1">
    <location>
        <begin position="1"/>
        <end position="42"/>
    </location>
</feature>